<proteinExistence type="predicted"/>
<dbReference type="SUPFAM" id="SSF51322">
    <property type="entry name" value="Cyanovirin-N"/>
    <property type="match status" value="1"/>
</dbReference>
<reference evidence="3 4" key="1">
    <citation type="submission" date="2017-05" db="EMBL/GenBank/DDBJ databases">
        <title>Genome sequence for an aflatoxigenic pathogen of Argentinian peanut, Aspergillus arachidicola.</title>
        <authorList>
            <person name="Moore G."/>
            <person name="Beltz S.B."/>
            <person name="Mack B.M."/>
        </authorList>
    </citation>
    <scope>NUCLEOTIDE SEQUENCE [LARGE SCALE GENOMIC DNA]</scope>
    <source>
        <strain evidence="3 4">CBS 117610</strain>
    </source>
</reference>
<dbReference type="EMBL" id="ML737112">
    <property type="protein sequence ID" value="KAE8347828.1"/>
    <property type="molecule type" value="Genomic_DNA"/>
</dbReference>
<sequence>MSFAESSQNVRIENRGPETWLVCDAQREDGSWQHAEINLDEVIGNDDGWFSRETTGFTQSAENVGFHFRDEEPWLVADLPTRDGGYRERQGINLGLHITNIDGNLEWYVSIENHHPGFEDSR</sequence>
<dbReference type="Proteomes" id="UP000231358">
    <property type="component" value="Unassembled WGS sequence"/>
</dbReference>
<dbReference type="InterPro" id="IPR011058">
    <property type="entry name" value="Cyanovirin-N"/>
</dbReference>
<evidence type="ECO:0000313" key="4">
    <source>
        <dbReference type="Proteomes" id="UP000231358"/>
    </source>
</evidence>
<protein>
    <recommendedName>
        <fullName evidence="1">Cyanovirin-N domain-containing protein</fullName>
    </recommendedName>
</protein>
<dbReference type="AlphaFoldDB" id="A0A2G7EM56"/>
<evidence type="ECO:0000313" key="3">
    <source>
        <dbReference type="EMBL" id="PIG69135.1"/>
    </source>
</evidence>
<dbReference type="SMART" id="SM01111">
    <property type="entry name" value="CVNH"/>
    <property type="match status" value="1"/>
</dbReference>
<dbReference type="Gene3D" id="2.30.60.10">
    <property type="entry name" value="Cyanovirin-N"/>
    <property type="match status" value="1"/>
</dbReference>
<reference evidence="2" key="2">
    <citation type="submission" date="2019-04" db="EMBL/GenBank/DDBJ databases">
        <title>Friends and foes A comparative genomics study of 23 Aspergillus species from section Flavi.</title>
        <authorList>
            <consortium name="DOE Joint Genome Institute"/>
            <person name="Kjaerbolling I."/>
            <person name="Vesth T."/>
            <person name="Frisvad J.C."/>
            <person name="Nybo J.L."/>
            <person name="Theobald S."/>
            <person name="Kildgaard S."/>
            <person name="Isbrandt T."/>
            <person name="Kuo A."/>
            <person name="Sato A."/>
            <person name="Lyhne E.K."/>
            <person name="Kogle M.E."/>
            <person name="Wiebenga A."/>
            <person name="Kun R.S."/>
            <person name="Lubbers R.J."/>
            <person name="Makela M.R."/>
            <person name="Barry K."/>
            <person name="Chovatia M."/>
            <person name="Clum A."/>
            <person name="Daum C."/>
            <person name="Haridas S."/>
            <person name="He G."/>
            <person name="LaButti K."/>
            <person name="Lipzen A."/>
            <person name="Mondo S."/>
            <person name="Riley R."/>
            <person name="Salamov A."/>
            <person name="Simmons B.A."/>
            <person name="Magnuson J.K."/>
            <person name="Henrissat B."/>
            <person name="Mortensen U.H."/>
            <person name="Larsen T.O."/>
            <person name="Devries R.P."/>
            <person name="Grigoriev I.V."/>
            <person name="Machida M."/>
            <person name="Baker S.E."/>
            <person name="Andersen M.R."/>
        </authorList>
    </citation>
    <scope>NUCLEOTIDE SEQUENCE</scope>
    <source>
        <strain evidence="2">CBS 117612</strain>
    </source>
</reference>
<dbReference type="PANTHER" id="PTHR42076">
    <property type="entry name" value="CYANOVIRIN-N HOMOLOG"/>
    <property type="match status" value="1"/>
</dbReference>
<feature type="domain" description="Cyanovirin-N" evidence="1">
    <location>
        <begin position="2"/>
        <end position="107"/>
    </location>
</feature>
<dbReference type="PANTHER" id="PTHR42076:SF1">
    <property type="entry name" value="CYANOVIRIN-N DOMAIN-CONTAINING PROTEIN"/>
    <property type="match status" value="1"/>
</dbReference>
<dbReference type="EMBL" id="NEXV01000746">
    <property type="protein sequence ID" value="PIG69135.1"/>
    <property type="molecule type" value="Genomic_DNA"/>
</dbReference>
<dbReference type="Proteomes" id="UP000325558">
    <property type="component" value="Unassembled WGS sequence"/>
</dbReference>
<accession>A0A2G7EM56</accession>
<keyword evidence="4" id="KW-1185">Reference proteome</keyword>
<gene>
    <name evidence="3" type="ORF">AARAC_009604</name>
    <name evidence="2" type="ORF">BDV24DRAFT_157306</name>
</gene>
<evidence type="ECO:0000313" key="2">
    <source>
        <dbReference type="EMBL" id="KAE8347828.1"/>
    </source>
</evidence>
<name>A0A2G7EM56_9EURO</name>
<organism evidence="3 4">
    <name type="scientific">Aspergillus arachidicola</name>
    <dbReference type="NCBI Taxonomy" id="656916"/>
    <lineage>
        <taxon>Eukaryota</taxon>
        <taxon>Fungi</taxon>
        <taxon>Dikarya</taxon>
        <taxon>Ascomycota</taxon>
        <taxon>Pezizomycotina</taxon>
        <taxon>Eurotiomycetes</taxon>
        <taxon>Eurotiomycetidae</taxon>
        <taxon>Eurotiales</taxon>
        <taxon>Aspergillaceae</taxon>
        <taxon>Aspergillus</taxon>
        <taxon>Aspergillus subgen. Circumdati</taxon>
    </lineage>
</organism>
<dbReference type="Pfam" id="PF08881">
    <property type="entry name" value="CVNH"/>
    <property type="match status" value="1"/>
</dbReference>
<evidence type="ECO:0000259" key="1">
    <source>
        <dbReference type="SMART" id="SM01111"/>
    </source>
</evidence>
<dbReference type="InterPro" id="IPR036673">
    <property type="entry name" value="Cyanovirin-N_sf"/>
</dbReference>
<dbReference type="OrthoDB" id="2441380at2759"/>